<dbReference type="InterPro" id="IPR002575">
    <property type="entry name" value="Aminoglycoside_PTrfase"/>
</dbReference>
<sequence length="307" mass="33520">MREPPPGLGEDTVLALVREHWLPDATTAVHLPLGFGAWHWQVDLGYRPTLVATYDLPTPARPRSVLDDAYAATADLAFALDAVVAPLPSTALTPTVDVPGQPGVLSCTPWVHGEPGRYGEPMTDDQAESTARTLARLHRASPPRRLPTWSTAVPSDLTGRLTTSLDDDASWRAGPLGTIARRLLAEHRDAVTADVEEHSRLLAEVESTRERWVVTHGEPHRGNQIDTLQRTLLVDWESVRLAPPERDLRWLPDPAAAGADPAVLRLVELEWRLDEVAQYALRFAGPHPGGPDDEIALAGLRDALADD</sequence>
<organism evidence="2 3">
    <name type="scientific">Nocardioides nanhaiensis</name>
    <dbReference type="NCBI Taxonomy" id="1476871"/>
    <lineage>
        <taxon>Bacteria</taxon>
        <taxon>Bacillati</taxon>
        <taxon>Actinomycetota</taxon>
        <taxon>Actinomycetes</taxon>
        <taxon>Propionibacteriales</taxon>
        <taxon>Nocardioidaceae</taxon>
        <taxon>Nocardioides</taxon>
    </lineage>
</organism>
<dbReference type="Proteomes" id="UP001500621">
    <property type="component" value="Unassembled WGS sequence"/>
</dbReference>
<evidence type="ECO:0000259" key="1">
    <source>
        <dbReference type="Pfam" id="PF01636"/>
    </source>
</evidence>
<dbReference type="InterPro" id="IPR011009">
    <property type="entry name" value="Kinase-like_dom_sf"/>
</dbReference>
<comment type="caution">
    <text evidence="2">The sequence shown here is derived from an EMBL/GenBank/DDBJ whole genome shotgun (WGS) entry which is preliminary data.</text>
</comment>
<reference evidence="3" key="1">
    <citation type="journal article" date="2019" name="Int. J. Syst. Evol. Microbiol.">
        <title>The Global Catalogue of Microorganisms (GCM) 10K type strain sequencing project: providing services to taxonomists for standard genome sequencing and annotation.</title>
        <authorList>
            <consortium name="The Broad Institute Genomics Platform"/>
            <consortium name="The Broad Institute Genome Sequencing Center for Infectious Disease"/>
            <person name="Wu L."/>
            <person name="Ma J."/>
        </authorList>
    </citation>
    <scope>NUCLEOTIDE SEQUENCE [LARGE SCALE GENOMIC DNA]</scope>
    <source>
        <strain evidence="3">JCM 18127</strain>
    </source>
</reference>
<keyword evidence="3" id="KW-1185">Reference proteome</keyword>
<dbReference type="Gene3D" id="1.10.510.10">
    <property type="entry name" value="Transferase(Phosphotransferase) domain 1"/>
    <property type="match status" value="1"/>
</dbReference>
<gene>
    <name evidence="2" type="ORF">GCM10023226_28580</name>
</gene>
<dbReference type="Pfam" id="PF01636">
    <property type="entry name" value="APH"/>
    <property type="match status" value="1"/>
</dbReference>
<dbReference type="RefSeq" id="WP_345267016.1">
    <property type="nucleotide sequence ID" value="NZ_BAABIM010000003.1"/>
</dbReference>
<dbReference type="EMBL" id="BAABIM010000003">
    <property type="protein sequence ID" value="GAA4689041.1"/>
    <property type="molecule type" value="Genomic_DNA"/>
</dbReference>
<name>A0ABP8WHJ6_9ACTN</name>
<evidence type="ECO:0000313" key="3">
    <source>
        <dbReference type="Proteomes" id="UP001500621"/>
    </source>
</evidence>
<dbReference type="SUPFAM" id="SSF56112">
    <property type="entry name" value="Protein kinase-like (PK-like)"/>
    <property type="match status" value="1"/>
</dbReference>
<proteinExistence type="predicted"/>
<protein>
    <recommendedName>
        <fullName evidence="1">Aminoglycoside phosphotransferase domain-containing protein</fullName>
    </recommendedName>
</protein>
<evidence type="ECO:0000313" key="2">
    <source>
        <dbReference type="EMBL" id="GAA4689041.1"/>
    </source>
</evidence>
<accession>A0ABP8WHJ6</accession>
<feature type="domain" description="Aminoglycoside phosphotransferase" evidence="1">
    <location>
        <begin position="97"/>
        <end position="253"/>
    </location>
</feature>